<dbReference type="Proteomes" id="UP000244338">
    <property type="component" value="Unassembled WGS sequence"/>
</dbReference>
<dbReference type="InterPro" id="IPR043147">
    <property type="entry name" value="Penicillin_amidase_A-knob"/>
</dbReference>
<gene>
    <name evidence="8" type="ORF">BSOLF_2289</name>
</gene>
<comment type="cofactor">
    <cofactor evidence="5">
        <name>Ca(2+)</name>
        <dbReference type="ChEBI" id="CHEBI:29108"/>
    </cofactor>
    <text evidence="5">Binds 1 Ca(2+) ion per dimer.</text>
</comment>
<evidence type="ECO:0000313" key="8">
    <source>
        <dbReference type="EMBL" id="PTQ57019.1"/>
    </source>
</evidence>
<dbReference type="Gene3D" id="1.10.1400.10">
    <property type="match status" value="1"/>
</dbReference>
<keyword evidence="7" id="KW-1133">Transmembrane helix</keyword>
<evidence type="ECO:0000256" key="3">
    <source>
        <dbReference type="ARBA" id="ARBA00023145"/>
    </source>
</evidence>
<evidence type="ECO:0000256" key="6">
    <source>
        <dbReference type="SAM" id="MobiDB-lite"/>
    </source>
</evidence>
<dbReference type="Gene3D" id="2.30.120.10">
    <property type="match status" value="1"/>
</dbReference>
<keyword evidence="2" id="KW-0378">Hydrolase</keyword>
<feature type="binding site" evidence="5">
    <location>
        <position position="346"/>
    </location>
    <ligand>
        <name>Ca(2+)</name>
        <dbReference type="ChEBI" id="CHEBI:29108"/>
    </ligand>
</feature>
<keyword evidence="5" id="KW-0106">Calcium</keyword>
<evidence type="ECO:0000256" key="2">
    <source>
        <dbReference type="ARBA" id="ARBA00022801"/>
    </source>
</evidence>
<dbReference type="Gene3D" id="1.10.439.10">
    <property type="entry name" value="Penicillin Amidohydrolase, domain 1"/>
    <property type="match status" value="1"/>
</dbReference>
<dbReference type="Pfam" id="PF01804">
    <property type="entry name" value="Penicil_amidase"/>
    <property type="match status" value="1"/>
</dbReference>
<evidence type="ECO:0000256" key="4">
    <source>
        <dbReference type="PIRSR" id="PIRSR001227-1"/>
    </source>
</evidence>
<dbReference type="EMBL" id="PEBX01000014">
    <property type="protein sequence ID" value="PTQ57019.1"/>
    <property type="molecule type" value="Genomic_DNA"/>
</dbReference>
<feature type="compositionally biased region" description="Low complexity" evidence="6">
    <location>
        <begin position="825"/>
        <end position="837"/>
    </location>
</feature>
<keyword evidence="7" id="KW-0812">Transmembrane</keyword>
<evidence type="ECO:0000256" key="7">
    <source>
        <dbReference type="SAM" id="Phobius"/>
    </source>
</evidence>
<dbReference type="CDD" id="cd03747">
    <property type="entry name" value="Ntn_PGA_like"/>
    <property type="match status" value="1"/>
</dbReference>
<organism evidence="8 9">
    <name type="scientific">Candidatus Carbonibacillus altaicus</name>
    <dbReference type="NCBI Taxonomy" id="2163959"/>
    <lineage>
        <taxon>Bacteria</taxon>
        <taxon>Bacillati</taxon>
        <taxon>Bacillota</taxon>
        <taxon>Bacilli</taxon>
        <taxon>Bacillales</taxon>
        <taxon>Candidatus Carbonibacillus</taxon>
    </lineage>
</organism>
<dbReference type="InterPro" id="IPR014395">
    <property type="entry name" value="Pen/GL7ACA/AHL_acylase"/>
</dbReference>
<accession>A0A2R6Y2V6</accession>
<dbReference type="Gene3D" id="3.60.20.10">
    <property type="entry name" value="Glutamine Phosphoribosylpyrophosphate, subunit 1, domain 1"/>
    <property type="match status" value="1"/>
</dbReference>
<sequence length="837" mass="94087">MIVTKKRSRRRVVRIVLGVFLSILALFLTAISGVYAYFTRSLPTMQGEIEDLPVRAPVDVYRDSYGIPHVYAKNYEDLFFVQGYIQAMDRLFEMDLSRRAVRGRLAQIFGPDYVKTDQFLLTLGFMRDAEVSYAALSEETRLFLDRFTAGINAYIERHKGALPPEFTLLNYEPEPWTPLDSVAIGKYMSWTLGGNMQNELLNMALVDALGTDKAALLFPAYPKDGIEIMKKTWQSVGLDKDAALALFDVTLRTERGRLGVPGVGLGSNNWVVSGKLTTTGFPMLANDMHLEMKAPSIWVQQHLVVDAEPEGMNVTGVIFPGAPGIIVGHNAHLAWGVTNLDPDVQDLYIETRHPDDKSMFLYNGQYEKAKVYTYEIPVKGEEKPLTYTVTVTRHGPIISDVFEQSVPLALRWTNQEPTREIEAMIGFDRAKNLEEFKIALEKFNVPAQNFVVADKEGNIYYRANGLIPIRNEGNGLLPVPGDTERYEWKGFIPYSALPATQNPEIGFIVTANNQPIDDLYPYFLSADWAPPYRAEAITRGLQERLEKNGKLSFDDVLSMQLSTRNVQAERLAPVLIAALDRAALEGTAKEAYALLRTWLLNKPSDEADQVGPMIYYAFYEALLKETFLPVLQDEKLFERYLAYGHAINTMDRFLLEDERWFKDVLDLGEMGRERLLKDAFVKATDTLSETLGPHPATWRWGRLHTLGYKHPLGGVHPLLALVLNRGPYAVSGSPVVPMAASYPLSKPYDVTSSAPWRYGVSLLDMEGRDILFGGASGHPLSRHYADQLPLWRTGKYKSLLFERKDVETAAGQGRRLLRFLPPSSPENAPSPSARRAL</sequence>
<evidence type="ECO:0000256" key="1">
    <source>
        <dbReference type="ARBA" id="ARBA00006586"/>
    </source>
</evidence>
<dbReference type="PANTHER" id="PTHR34218:SF4">
    <property type="entry name" value="ACYL-HOMOSERINE LACTONE ACYLASE QUIP"/>
    <property type="match status" value="1"/>
</dbReference>
<evidence type="ECO:0000313" key="9">
    <source>
        <dbReference type="Proteomes" id="UP000244338"/>
    </source>
</evidence>
<dbReference type="InterPro" id="IPR029055">
    <property type="entry name" value="Ntn_hydrolases_N"/>
</dbReference>
<dbReference type="AlphaFoldDB" id="A0A2R6Y2V6"/>
<evidence type="ECO:0000256" key="5">
    <source>
        <dbReference type="PIRSR" id="PIRSR001227-2"/>
    </source>
</evidence>
<dbReference type="GO" id="GO:0046872">
    <property type="term" value="F:metal ion binding"/>
    <property type="evidence" value="ECO:0007669"/>
    <property type="project" value="UniProtKB-KW"/>
</dbReference>
<dbReference type="GO" id="GO:0017000">
    <property type="term" value="P:antibiotic biosynthetic process"/>
    <property type="evidence" value="ECO:0007669"/>
    <property type="project" value="InterPro"/>
</dbReference>
<dbReference type="InterPro" id="IPR043146">
    <property type="entry name" value="Penicillin_amidase_N_B-knob"/>
</dbReference>
<comment type="similarity">
    <text evidence="1">Belongs to the peptidase S45 family.</text>
</comment>
<feature type="binding site" evidence="5">
    <location>
        <position position="343"/>
    </location>
    <ligand>
        <name>Ca(2+)</name>
        <dbReference type="ChEBI" id="CHEBI:29108"/>
    </ligand>
</feature>
<dbReference type="PIRSF" id="PIRSF001227">
    <property type="entry name" value="Pen_acylase"/>
    <property type="match status" value="1"/>
</dbReference>
<proteinExistence type="inferred from homology"/>
<name>A0A2R6Y2V6_9BACL</name>
<dbReference type="PANTHER" id="PTHR34218">
    <property type="entry name" value="PEPTIDASE S45 PENICILLIN AMIDASE"/>
    <property type="match status" value="1"/>
</dbReference>
<keyword evidence="5" id="KW-0479">Metal-binding</keyword>
<dbReference type="SUPFAM" id="SSF56235">
    <property type="entry name" value="N-terminal nucleophile aminohydrolases (Ntn hydrolases)"/>
    <property type="match status" value="1"/>
</dbReference>
<feature type="region of interest" description="Disordered" evidence="6">
    <location>
        <begin position="818"/>
        <end position="837"/>
    </location>
</feature>
<dbReference type="GO" id="GO:0016811">
    <property type="term" value="F:hydrolase activity, acting on carbon-nitrogen (but not peptide) bonds, in linear amides"/>
    <property type="evidence" value="ECO:0007669"/>
    <property type="project" value="InterPro"/>
</dbReference>
<feature type="active site" description="Nucleophile" evidence="4">
    <location>
        <position position="267"/>
    </location>
</feature>
<keyword evidence="3" id="KW-0865">Zymogen</keyword>
<protein>
    <submittedName>
        <fullName evidence="8">Penicillin acylase II</fullName>
    </submittedName>
</protein>
<feature type="binding site" evidence="5">
    <location>
        <position position="199"/>
    </location>
    <ligand>
        <name>Ca(2+)</name>
        <dbReference type="ChEBI" id="CHEBI:29108"/>
    </ligand>
</feature>
<comment type="caution">
    <text evidence="8">The sequence shown here is derived from an EMBL/GenBank/DDBJ whole genome shotgun (WGS) entry which is preliminary data.</text>
</comment>
<reference evidence="9" key="1">
    <citation type="journal article" date="2018" name="Sci. Rep.">
        <title>Lignite coal burning seam in the remote Altai Mountains harbors a hydrogen-driven thermophilic microbial community.</title>
        <authorList>
            <person name="Kadnikov V.V."/>
            <person name="Mardanov A.V."/>
            <person name="Ivasenko D.A."/>
            <person name="Antsiferov D.V."/>
            <person name="Beletsky A.V."/>
            <person name="Karnachuk O.V."/>
            <person name="Ravin N.V."/>
        </authorList>
    </citation>
    <scope>NUCLEOTIDE SEQUENCE [LARGE SCALE GENOMIC DNA]</scope>
</reference>
<keyword evidence="7" id="KW-0472">Membrane</keyword>
<dbReference type="InterPro" id="IPR023343">
    <property type="entry name" value="Penicillin_amidase_dom1"/>
</dbReference>
<dbReference type="InterPro" id="IPR002692">
    <property type="entry name" value="S45"/>
</dbReference>
<feature type="transmembrane region" description="Helical" evidence="7">
    <location>
        <begin position="12"/>
        <end position="38"/>
    </location>
</feature>